<sequence length="157" mass="17235">MNQAVPPGPSGLIPHLVCDPCCEAVDFYKKAFGAEEKFRLPMEGSSKLMHCEMMVDGHTFMMADDFPEYCEGTSQSPKSLGGTPVTIHRYVPDCDAAFARAVEAGATVKMPPTDMFWGDRYGVVIDPFGHAWSFATPQRRVLPEELSEAMKNMPPGS</sequence>
<dbReference type="RefSeq" id="WP_105328322.1">
    <property type="nucleotide sequence ID" value="NZ_PUHY01000004.1"/>
</dbReference>
<dbReference type="PANTHER" id="PTHR34109:SF1">
    <property type="entry name" value="VOC DOMAIN-CONTAINING PROTEIN"/>
    <property type="match status" value="1"/>
</dbReference>
<proteinExistence type="predicted"/>
<dbReference type="AlphaFoldDB" id="A0A2S8G635"/>
<evidence type="ECO:0000313" key="3">
    <source>
        <dbReference type="Proteomes" id="UP000238322"/>
    </source>
</evidence>
<dbReference type="Gene3D" id="3.30.720.110">
    <property type="match status" value="1"/>
</dbReference>
<comment type="caution">
    <text evidence="2">The sequence shown here is derived from an EMBL/GenBank/DDBJ whole genome shotgun (WGS) entry which is preliminary data.</text>
</comment>
<dbReference type="Pfam" id="PF00903">
    <property type="entry name" value="Glyoxalase"/>
    <property type="match status" value="1"/>
</dbReference>
<dbReference type="Gene3D" id="3.30.720.120">
    <property type="match status" value="1"/>
</dbReference>
<evidence type="ECO:0000259" key="1">
    <source>
        <dbReference type="PROSITE" id="PS51819"/>
    </source>
</evidence>
<dbReference type="CDD" id="cd07246">
    <property type="entry name" value="VOC_like"/>
    <property type="match status" value="1"/>
</dbReference>
<gene>
    <name evidence="2" type="ORF">C5Y83_03895</name>
</gene>
<organism evidence="2 3">
    <name type="scientific">Blastopirellula marina</name>
    <dbReference type="NCBI Taxonomy" id="124"/>
    <lineage>
        <taxon>Bacteria</taxon>
        <taxon>Pseudomonadati</taxon>
        <taxon>Planctomycetota</taxon>
        <taxon>Planctomycetia</taxon>
        <taxon>Pirellulales</taxon>
        <taxon>Pirellulaceae</taxon>
        <taxon>Blastopirellula</taxon>
    </lineage>
</organism>
<protein>
    <submittedName>
        <fullName evidence="2">VOC family protein</fullName>
    </submittedName>
</protein>
<name>A0A2S8G635_9BACT</name>
<accession>A0A2S8G635</accession>
<dbReference type="InterPro" id="IPR037523">
    <property type="entry name" value="VOC_core"/>
</dbReference>
<dbReference type="SUPFAM" id="SSF54593">
    <property type="entry name" value="Glyoxalase/Bleomycin resistance protein/Dihydroxybiphenyl dioxygenase"/>
    <property type="match status" value="1"/>
</dbReference>
<reference evidence="2 3" key="1">
    <citation type="submission" date="2018-02" db="EMBL/GenBank/DDBJ databases">
        <title>Comparative genomes isolates from brazilian mangrove.</title>
        <authorList>
            <person name="Araujo J.E."/>
            <person name="Taketani R.G."/>
            <person name="Silva M.C.P."/>
            <person name="Loureco M.V."/>
            <person name="Andreote F.D."/>
        </authorList>
    </citation>
    <scope>NUCLEOTIDE SEQUENCE [LARGE SCALE GENOMIC DNA]</scope>
    <source>
        <strain evidence="2 3">Hex-1 MGV</strain>
    </source>
</reference>
<dbReference type="Proteomes" id="UP000238322">
    <property type="component" value="Unassembled WGS sequence"/>
</dbReference>
<dbReference type="EMBL" id="PUHY01000004">
    <property type="protein sequence ID" value="PQO39887.1"/>
    <property type="molecule type" value="Genomic_DNA"/>
</dbReference>
<dbReference type="InterPro" id="IPR004360">
    <property type="entry name" value="Glyas_Fos-R_dOase_dom"/>
</dbReference>
<evidence type="ECO:0000313" key="2">
    <source>
        <dbReference type="EMBL" id="PQO39887.1"/>
    </source>
</evidence>
<dbReference type="PANTHER" id="PTHR34109">
    <property type="entry name" value="BNAUNNG04460D PROTEIN-RELATED"/>
    <property type="match status" value="1"/>
</dbReference>
<dbReference type="InterPro" id="IPR029068">
    <property type="entry name" value="Glyas_Bleomycin-R_OHBP_Dase"/>
</dbReference>
<dbReference type="PROSITE" id="PS51819">
    <property type="entry name" value="VOC"/>
    <property type="match status" value="1"/>
</dbReference>
<dbReference type="OrthoDB" id="9795306at2"/>
<feature type="domain" description="VOC" evidence="1">
    <location>
        <begin position="8"/>
        <end position="137"/>
    </location>
</feature>